<sequence>LRWRERNVPPQRDDITPPSSPEHYEPSKTFRSTPAMLDISGFAEIPETPRRPVTPTPASTHVLKRPPLEGEFISVTDSSGNRVYLRQKEEMDIKVSDISFTLHA</sequence>
<feature type="compositionally biased region" description="Basic and acidic residues" evidence="1">
    <location>
        <begin position="1"/>
        <end position="15"/>
    </location>
</feature>
<proteinExistence type="predicted"/>
<gene>
    <name evidence="2" type="ORF">GOODEAATRI_003039</name>
</gene>
<evidence type="ECO:0000313" key="3">
    <source>
        <dbReference type="Proteomes" id="UP001476798"/>
    </source>
</evidence>
<protein>
    <recommendedName>
        <fullName evidence="4">SH3 and multiple ankyrin repeat domains protein 2</fullName>
    </recommendedName>
</protein>
<feature type="region of interest" description="Disordered" evidence="1">
    <location>
        <begin position="44"/>
        <end position="63"/>
    </location>
</feature>
<evidence type="ECO:0000256" key="1">
    <source>
        <dbReference type="SAM" id="MobiDB-lite"/>
    </source>
</evidence>
<evidence type="ECO:0000313" key="2">
    <source>
        <dbReference type="EMBL" id="MEQ2157563.1"/>
    </source>
</evidence>
<comment type="caution">
    <text evidence="2">The sequence shown here is derived from an EMBL/GenBank/DDBJ whole genome shotgun (WGS) entry which is preliminary data.</text>
</comment>
<organism evidence="2 3">
    <name type="scientific">Goodea atripinnis</name>
    <dbReference type="NCBI Taxonomy" id="208336"/>
    <lineage>
        <taxon>Eukaryota</taxon>
        <taxon>Metazoa</taxon>
        <taxon>Chordata</taxon>
        <taxon>Craniata</taxon>
        <taxon>Vertebrata</taxon>
        <taxon>Euteleostomi</taxon>
        <taxon>Actinopterygii</taxon>
        <taxon>Neopterygii</taxon>
        <taxon>Teleostei</taxon>
        <taxon>Neoteleostei</taxon>
        <taxon>Acanthomorphata</taxon>
        <taxon>Ovalentaria</taxon>
        <taxon>Atherinomorphae</taxon>
        <taxon>Cyprinodontiformes</taxon>
        <taxon>Goodeidae</taxon>
        <taxon>Goodea</taxon>
    </lineage>
</organism>
<keyword evidence="3" id="KW-1185">Reference proteome</keyword>
<reference evidence="2 3" key="1">
    <citation type="submission" date="2021-06" db="EMBL/GenBank/DDBJ databases">
        <authorList>
            <person name="Palmer J.M."/>
        </authorList>
    </citation>
    <scope>NUCLEOTIDE SEQUENCE [LARGE SCALE GENOMIC DNA]</scope>
    <source>
        <strain evidence="2 3">GA_2019</strain>
        <tissue evidence="2">Muscle</tissue>
    </source>
</reference>
<evidence type="ECO:0008006" key="4">
    <source>
        <dbReference type="Google" id="ProtNLM"/>
    </source>
</evidence>
<feature type="non-terminal residue" evidence="2">
    <location>
        <position position="1"/>
    </location>
</feature>
<dbReference type="Proteomes" id="UP001476798">
    <property type="component" value="Unassembled WGS sequence"/>
</dbReference>
<dbReference type="EMBL" id="JAHRIO010000113">
    <property type="protein sequence ID" value="MEQ2157563.1"/>
    <property type="molecule type" value="Genomic_DNA"/>
</dbReference>
<feature type="region of interest" description="Disordered" evidence="1">
    <location>
        <begin position="1"/>
        <end position="32"/>
    </location>
</feature>
<name>A0ABV0MEL2_9TELE</name>
<accession>A0ABV0MEL2</accession>